<organism evidence="1 2">
    <name type="scientific">Platanthera guangdongensis</name>
    <dbReference type="NCBI Taxonomy" id="2320717"/>
    <lineage>
        <taxon>Eukaryota</taxon>
        <taxon>Viridiplantae</taxon>
        <taxon>Streptophyta</taxon>
        <taxon>Embryophyta</taxon>
        <taxon>Tracheophyta</taxon>
        <taxon>Spermatophyta</taxon>
        <taxon>Magnoliopsida</taxon>
        <taxon>Liliopsida</taxon>
        <taxon>Asparagales</taxon>
        <taxon>Orchidaceae</taxon>
        <taxon>Orchidoideae</taxon>
        <taxon>Orchideae</taxon>
        <taxon>Orchidinae</taxon>
        <taxon>Platanthera</taxon>
    </lineage>
</organism>
<proteinExistence type="predicted"/>
<keyword evidence="2" id="KW-1185">Reference proteome</keyword>
<protein>
    <submittedName>
        <fullName evidence="1">Uncharacterized protein</fullName>
    </submittedName>
</protein>
<reference evidence="1 2" key="1">
    <citation type="journal article" date="2022" name="Nat. Plants">
        <title>Genomes of leafy and leafless Platanthera orchids illuminate the evolution of mycoheterotrophy.</title>
        <authorList>
            <person name="Li M.H."/>
            <person name="Liu K.W."/>
            <person name="Li Z."/>
            <person name="Lu H.C."/>
            <person name="Ye Q.L."/>
            <person name="Zhang D."/>
            <person name="Wang J.Y."/>
            <person name="Li Y.F."/>
            <person name="Zhong Z.M."/>
            <person name="Liu X."/>
            <person name="Yu X."/>
            <person name="Liu D.K."/>
            <person name="Tu X.D."/>
            <person name="Liu B."/>
            <person name="Hao Y."/>
            <person name="Liao X.Y."/>
            <person name="Jiang Y.T."/>
            <person name="Sun W.H."/>
            <person name="Chen J."/>
            <person name="Chen Y.Q."/>
            <person name="Ai Y."/>
            <person name="Zhai J.W."/>
            <person name="Wu S.S."/>
            <person name="Zhou Z."/>
            <person name="Hsiao Y.Y."/>
            <person name="Wu W.L."/>
            <person name="Chen Y.Y."/>
            <person name="Lin Y.F."/>
            <person name="Hsu J.L."/>
            <person name="Li C.Y."/>
            <person name="Wang Z.W."/>
            <person name="Zhao X."/>
            <person name="Zhong W.Y."/>
            <person name="Ma X.K."/>
            <person name="Ma L."/>
            <person name="Huang J."/>
            <person name="Chen G.Z."/>
            <person name="Huang M.Z."/>
            <person name="Huang L."/>
            <person name="Peng D.H."/>
            <person name="Luo Y.B."/>
            <person name="Zou S.Q."/>
            <person name="Chen S.P."/>
            <person name="Lan S."/>
            <person name="Tsai W.C."/>
            <person name="Van de Peer Y."/>
            <person name="Liu Z.J."/>
        </authorList>
    </citation>
    <scope>NUCLEOTIDE SEQUENCE [LARGE SCALE GENOMIC DNA]</scope>
    <source>
        <strain evidence="1">Lor288</strain>
    </source>
</reference>
<comment type="caution">
    <text evidence="1">The sequence shown here is derived from an EMBL/GenBank/DDBJ whole genome shotgun (WGS) entry which is preliminary data.</text>
</comment>
<evidence type="ECO:0000313" key="2">
    <source>
        <dbReference type="Proteomes" id="UP001412067"/>
    </source>
</evidence>
<dbReference type="Proteomes" id="UP001412067">
    <property type="component" value="Unassembled WGS sequence"/>
</dbReference>
<dbReference type="EMBL" id="JBBWWR010000008">
    <property type="protein sequence ID" value="KAK8962588.1"/>
    <property type="molecule type" value="Genomic_DNA"/>
</dbReference>
<name>A0ABR2MHZ7_9ASPA</name>
<gene>
    <name evidence="1" type="ORF">KSP40_PGU021794</name>
</gene>
<sequence>MGTQLQLRRKTVLVSPKLLQIGPKLSQLPLACRLRAKRYKQSDFSYSQPILPYQDFH</sequence>
<evidence type="ECO:0000313" key="1">
    <source>
        <dbReference type="EMBL" id="KAK8962588.1"/>
    </source>
</evidence>
<accession>A0ABR2MHZ7</accession>